<organism evidence="5 6">
    <name type="scientific">Channa striata</name>
    <name type="common">Snakehead murrel</name>
    <name type="synonym">Ophicephalus striatus</name>
    <dbReference type="NCBI Taxonomy" id="64152"/>
    <lineage>
        <taxon>Eukaryota</taxon>
        <taxon>Metazoa</taxon>
        <taxon>Chordata</taxon>
        <taxon>Craniata</taxon>
        <taxon>Vertebrata</taxon>
        <taxon>Euteleostomi</taxon>
        <taxon>Actinopterygii</taxon>
        <taxon>Neopterygii</taxon>
        <taxon>Teleostei</taxon>
        <taxon>Neoteleostei</taxon>
        <taxon>Acanthomorphata</taxon>
        <taxon>Anabantaria</taxon>
        <taxon>Anabantiformes</taxon>
        <taxon>Channoidei</taxon>
        <taxon>Channidae</taxon>
        <taxon>Channa</taxon>
    </lineage>
</organism>
<dbReference type="EMBL" id="JAUPFM010000005">
    <property type="protein sequence ID" value="KAK2852068.1"/>
    <property type="molecule type" value="Genomic_DNA"/>
</dbReference>
<keyword evidence="2" id="KW-0472">Membrane</keyword>
<evidence type="ECO:0000256" key="2">
    <source>
        <dbReference type="SAM" id="Phobius"/>
    </source>
</evidence>
<feature type="transmembrane region" description="Helical" evidence="2">
    <location>
        <begin position="155"/>
        <end position="176"/>
    </location>
</feature>
<keyword evidence="3" id="KW-0732">Signal</keyword>
<protein>
    <recommendedName>
        <fullName evidence="4">Immunoglobulin V-set domain-containing protein</fullName>
    </recommendedName>
</protein>
<sequence>MADVLVVVRLLMVMMVQVELKKTSSAEITSLSVRSSGAVVLPSGLHVEETEHKWDDVRWSHRPQLSPEKNGTTQSWDHRQFILVVSLKRNMTTCEHRRCELLSNGSLRFSRVQTEDSGIYSLEVFYENGTMRIKTDVRLTVEENPTDVQSDSTSVFIYCLPIFFLLLLFFIILFVLRWSRNGEKKISGPSEENVVCMYVSMRGHRGNTRNDEDKQKRQTEEEPTYVDVGGGRSVYGTQPNRDDLVVSVLGLTWTSDSPLSPDCSNRSFLLVCYRLHITDCECHC</sequence>
<dbReference type="Gene3D" id="2.60.40.10">
    <property type="entry name" value="Immunoglobulins"/>
    <property type="match status" value="1"/>
</dbReference>
<comment type="caution">
    <text evidence="5">The sequence shown here is derived from an EMBL/GenBank/DDBJ whole genome shotgun (WGS) entry which is preliminary data.</text>
</comment>
<dbReference type="Pfam" id="PF07686">
    <property type="entry name" value="V-set"/>
    <property type="match status" value="1"/>
</dbReference>
<evidence type="ECO:0000259" key="4">
    <source>
        <dbReference type="Pfam" id="PF07686"/>
    </source>
</evidence>
<evidence type="ECO:0000313" key="5">
    <source>
        <dbReference type="EMBL" id="KAK2852068.1"/>
    </source>
</evidence>
<name>A0AA88N8D1_CHASR</name>
<keyword evidence="2" id="KW-1133">Transmembrane helix</keyword>
<dbReference type="AlphaFoldDB" id="A0AA88N8D1"/>
<reference evidence="5" key="1">
    <citation type="submission" date="2023-07" db="EMBL/GenBank/DDBJ databases">
        <title>Chromosome-level Genome Assembly of Striped Snakehead (Channa striata).</title>
        <authorList>
            <person name="Liu H."/>
        </authorList>
    </citation>
    <scope>NUCLEOTIDE SEQUENCE</scope>
    <source>
        <strain evidence="5">Gz</strain>
        <tissue evidence="5">Muscle</tissue>
    </source>
</reference>
<dbReference type="SUPFAM" id="SSF48726">
    <property type="entry name" value="Immunoglobulin"/>
    <property type="match status" value="1"/>
</dbReference>
<evidence type="ECO:0000256" key="3">
    <source>
        <dbReference type="SAM" id="SignalP"/>
    </source>
</evidence>
<feature type="domain" description="Immunoglobulin V-set" evidence="4">
    <location>
        <begin position="77"/>
        <end position="141"/>
    </location>
</feature>
<dbReference type="InterPro" id="IPR036179">
    <property type="entry name" value="Ig-like_dom_sf"/>
</dbReference>
<keyword evidence="2" id="KW-0812">Transmembrane</keyword>
<feature type="region of interest" description="Disordered" evidence="1">
    <location>
        <begin position="205"/>
        <end position="238"/>
    </location>
</feature>
<feature type="chain" id="PRO_5041677089" description="Immunoglobulin V-set domain-containing protein" evidence="3">
    <location>
        <begin position="27"/>
        <end position="284"/>
    </location>
</feature>
<proteinExistence type="predicted"/>
<dbReference type="InterPro" id="IPR013783">
    <property type="entry name" value="Ig-like_fold"/>
</dbReference>
<dbReference type="Proteomes" id="UP001187415">
    <property type="component" value="Unassembled WGS sequence"/>
</dbReference>
<evidence type="ECO:0000256" key="1">
    <source>
        <dbReference type="SAM" id="MobiDB-lite"/>
    </source>
</evidence>
<keyword evidence="6" id="KW-1185">Reference proteome</keyword>
<feature type="compositionally biased region" description="Basic and acidic residues" evidence="1">
    <location>
        <begin position="208"/>
        <end position="220"/>
    </location>
</feature>
<feature type="signal peptide" evidence="3">
    <location>
        <begin position="1"/>
        <end position="26"/>
    </location>
</feature>
<evidence type="ECO:0000313" key="6">
    <source>
        <dbReference type="Proteomes" id="UP001187415"/>
    </source>
</evidence>
<accession>A0AA88N8D1</accession>
<gene>
    <name evidence="5" type="ORF">Q5P01_008344</name>
</gene>
<dbReference type="InterPro" id="IPR013106">
    <property type="entry name" value="Ig_V-set"/>
</dbReference>